<sequence>MYASLALVVVFNTLALSTWAHPSIKSRSVLDVCLEIKDAISPASGVFFPGAPSYLKDISHWASSSSELSPCSVEPGTAEDVGIILGILGSTRTPFAVKGSGHATNPGFSSTSGVHIAMYRFSEVTYNADTQTAVIGAGLSWDEVYASLVPQNVNVVGGRLPGVGVAGYSLGGGYSWHSNQYGLTVDNIVTFELVKPDGSIVTVTESSDADLFFALKGGMNNFGIVTRFTLKTFPQGQIWGGVTTFTTLQVDQVTAAVGEWVATVTDPKASMVALYNYVAGVIVVVLITFYDGPTLPPAIFDDFLAIPHLTSDVKTRDFASFVLSIPSDILQGQRVVWSTVPFLELTPSILNAAVNETKFWGSKLSPLASGTYVSYIVEPFLPSILSHSSSPSAYPPKRDKAYLPFDISFGWALSPFDDTMHDSIRQSTKHLENLAVTQGQAGVDTASPYINYAIFDTPVSRIYGDNLGRLQSIKARVDPDNVMGLAGGFKI</sequence>
<reference evidence="7 8" key="1">
    <citation type="submission" date="2024-05" db="EMBL/GenBank/DDBJ databases">
        <title>A draft genome resource for the thread blight pathogen Marasmius tenuissimus strain MS-2.</title>
        <authorList>
            <person name="Yulfo-Soto G.E."/>
            <person name="Baruah I.K."/>
            <person name="Amoako-Attah I."/>
            <person name="Bukari Y."/>
            <person name="Meinhardt L.W."/>
            <person name="Bailey B.A."/>
            <person name="Cohen S.P."/>
        </authorList>
    </citation>
    <scope>NUCLEOTIDE SEQUENCE [LARGE SCALE GENOMIC DNA]</scope>
    <source>
        <strain evidence="7 8">MS-2</strain>
    </source>
</reference>
<feature type="domain" description="FAD-binding PCMH-type" evidence="6">
    <location>
        <begin position="65"/>
        <end position="235"/>
    </location>
</feature>
<dbReference type="Gene3D" id="3.30.465.10">
    <property type="match status" value="1"/>
</dbReference>
<keyword evidence="8" id="KW-1185">Reference proteome</keyword>
<comment type="caution">
    <text evidence="7">The sequence shown here is derived from an EMBL/GenBank/DDBJ whole genome shotgun (WGS) entry which is preliminary data.</text>
</comment>
<evidence type="ECO:0000313" key="7">
    <source>
        <dbReference type="EMBL" id="KAL0071222.1"/>
    </source>
</evidence>
<gene>
    <name evidence="7" type="ORF">AAF712_001788</name>
</gene>
<dbReference type="Proteomes" id="UP001437256">
    <property type="component" value="Unassembled WGS sequence"/>
</dbReference>
<dbReference type="Pfam" id="PF01565">
    <property type="entry name" value="FAD_binding_4"/>
    <property type="match status" value="1"/>
</dbReference>
<evidence type="ECO:0000313" key="8">
    <source>
        <dbReference type="Proteomes" id="UP001437256"/>
    </source>
</evidence>
<dbReference type="InterPro" id="IPR016166">
    <property type="entry name" value="FAD-bd_PCMH"/>
</dbReference>
<keyword evidence="4" id="KW-0560">Oxidoreductase</keyword>
<evidence type="ECO:0000256" key="4">
    <source>
        <dbReference type="ARBA" id="ARBA00023002"/>
    </source>
</evidence>
<dbReference type="PANTHER" id="PTHR42973:SF13">
    <property type="entry name" value="FAD-BINDING PCMH-TYPE DOMAIN-CONTAINING PROTEIN"/>
    <property type="match status" value="1"/>
</dbReference>
<organism evidence="7 8">
    <name type="scientific">Marasmius tenuissimus</name>
    <dbReference type="NCBI Taxonomy" id="585030"/>
    <lineage>
        <taxon>Eukaryota</taxon>
        <taxon>Fungi</taxon>
        <taxon>Dikarya</taxon>
        <taxon>Basidiomycota</taxon>
        <taxon>Agaricomycotina</taxon>
        <taxon>Agaricomycetes</taxon>
        <taxon>Agaricomycetidae</taxon>
        <taxon>Agaricales</taxon>
        <taxon>Marasmiineae</taxon>
        <taxon>Marasmiaceae</taxon>
        <taxon>Marasmius</taxon>
    </lineage>
</organism>
<feature type="chain" id="PRO_5045477285" description="FAD-binding PCMH-type domain-containing protein" evidence="5">
    <location>
        <begin position="21"/>
        <end position="491"/>
    </location>
</feature>
<accession>A0ABR3AB73</accession>
<dbReference type="InterPro" id="IPR006094">
    <property type="entry name" value="Oxid_FAD_bind_N"/>
</dbReference>
<comment type="similarity">
    <text evidence="1">Belongs to the oxygen-dependent FAD-linked oxidoreductase family.</text>
</comment>
<keyword evidence="5" id="KW-0732">Signal</keyword>
<name>A0ABR3AB73_9AGAR</name>
<dbReference type="Pfam" id="PF08031">
    <property type="entry name" value="BBE"/>
    <property type="match status" value="1"/>
</dbReference>
<evidence type="ECO:0000256" key="1">
    <source>
        <dbReference type="ARBA" id="ARBA00005466"/>
    </source>
</evidence>
<keyword evidence="2" id="KW-0285">Flavoprotein</keyword>
<protein>
    <recommendedName>
        <fullName evidence="6">FAD-binding PCMH-type domain-containing protein</fullName>
    </recommendedName>
</protein>
<dbReference type="InterPro" id="IPR036318">
    <property type="entry name" value="FAD-bd_PCMH-like_sf"/>
</dbReference>
<dbReference type="PANTHER" id="PTHR42973">
    <property type="entry name" value="BINDING OXIDOREDUCTASE, PUTATIVE (AFU_ORTHOLOGUE AFUA_1G17690)-RELATED"/>
    <property type="match status" value="1"/>
</dbReference>
<dbReference type="EMBL" id="JBBXMP010000004">
    <property type="protein sequence ID" value="KAL0071222.1"/>
    <property type="molecule type" value="Genomic_DNA"/>
</dbReference>
<dbReference type="InterPro" id="IPR050416">
    <property type="entry name" value="FAD-linked_Oxidoreductase"/>
</dbReference>
<keyword evidence="3" id="KW-0274">FAD</keyword>
<evidence type="ECO:0000256" key="2">
    <source>
        <dbReference type="ARBA" id="ARBA00022630"/>
    </source>
</evidence>
<feature type="signal peptide" evidence="5">
    <location>
        <begin position="1"/>
        <end position="20"/>
    </location>
</feature>
<dbReference type="InterPro" id="IPR012951">
    <property type="entry name" value="BBE"/>
</dbReference>
<dbReference type="PROSITE" id="PS51387">
    <property type="entry name" value="FAD_PCMH"/>
    <property type="match status" value="1"/>
</dbReference>
<evidence type="ECO:0000259" key="6">
    <source>
        <dbReference type="PROSITE" id="PS51387"/>
    </source>
</evidence>
<dbReference type="SUPFAM" id="SSF56176">
    <property type="entry name" value="FAD-binding/transporter-associated domain-like"/>
    <property type="match status" value="1"/>
</dbReference>
<evidence type="ECO:0000256" key="3">
    <source>
        <dbReference type="ARBA" id="ARBA00022827"/>
    </source>
</evidence>
<dbReference type="InterPro" id="IPR016169">
    <property type="entry name" value="FAD-bd_PCMH_sub2"/>
</dbReference>
<proteinExistence type="inferred from homology"/>
<evidence type="ECO:0000256" key="5">
    <source>
        <dbReference type="SAM" id="SignalP"/>
    </source>
</evidence>